<evidence type="ECO:0000259" key="9">
    <source>
        <dbReference type="SMART" id="SM00642"/>
    </source>
</evidence>
<evidence type="ECO:0000256" key="5">
    <source>
        <dbReference type="RuleBase" id="RU003615"/>
    </source>
</evidence>
<feature type="signal peptide" evidence="8">
    <location>
        <begin position="1"/>
        <end position="24"/>
    </location>
</feature>
<dbReference type="Gene3D" id="3.20.20.80">
    <property type="entry name" value="Glycosidases"/>
    <property type="match status" value="1"/>
</dbReference>
<keyword evidence="7" id="KW-1133">Transmembrane helix</keyword>
<dbReference type="InterPro" id="IPR013780">
    <property type="entry name" value="Glyco_hydro_b"/>
</dbReference>
<keyword evidence="3" id="KW-0479">Metal-binding</keyword>
<evidence type="ECO:0000256" key="6">
    <source>
        <dbReference type="RuleBase" id="RU361134"/>
    </source>
</evidence>
<feature type="chain" id="PRO_5001995055" description="Alpha-amylase" evidence="8">
    <location>
        <begin position="25"/>
        <end position="512"/>
    </location>
</feature>
<dbReference type="CDD" id="cd11339">
    <property type="entry name" value="AmyAc_bac_CMD_like_2"/>
    <property type="match status" value="1"/>
</dbReference>
<dbReference type="GO" id="GO:0046872">
    <property type="term" value="F:metal ion binding"/>
    <property type="evidence" value="ECO:0007669"/>
    <property type="project" value="UniProtKB-KW"/>
</dbReference>
<evidence type="ECO:0000313" key="11">
    <source>
        <dbReference type="Proteomes" id="UP000030153"/>
    </source>
</evidence>
<keyword evidence="7" id="KW-0812">Transmembrane</keyword>
<comment type="catalytic activity">
    <reaction evidence="6">
        <text>Endohydrolysis of (1-&gt;4)-alpha-D-glucosidic linkages in polysaccharides containing three or more (1-&gt;4)-alpha-linked D-glucose units.</text>
        <dbReference type="EC" id="3.2.1.1"/>
    </reaction>
</comment>
<keyword evidence="11" id="KW-1185">Reference proteome</keyword>
<protein>
    <recommendedName>
        <fullName evidence="6">Alpha-amylase</fullName>
        <ecNumber evidence="6">3.2.1.1</ecNumber>
    </recommendedName>
</protein>
<keyword evidence="4 8" id="KW-0732">Signal</keyword>
<organism evidence="10 11">
    <name type="scientific">Pontibacillus chungwhensis BH030062</name>
    <dbReference type="NCBI Taxonomy" id="1385513"/>
    <lineage>
        <taxon>Bacteria</taxon>
        <taxon>Bacillati</taxon>
        <taxon>Bacillota</taxon>
        <taxon>Bacilli</taxon>
        <taxon>Bacillales</taxon>
        <taxon>Bacillaceae</taxon>
        <taxon>Pontibacillus</taxon>
    </lineage>
</organism>
<dbReference type="InterPro" id="IPR054174">
    <property type="entry name" value="Alpha-amylase-like_C"/>
</dbReference>
<accession>A0A0A2US51</accession>
<evidence type="ECO:0000256" key="8">
    <source>
        <dbReference type="SAM" id="SignalP"/>
    </source>
</evidence>
<dbReference type="EMBL" id="AVBG01000010">
    <property type="protein sequence ID" value="KGP90754.1"/>
    <property type="molecule type" value="Genomic_DNA"/>
</dbReference>
<dbReference type="GO" id="GO:0004556">
    <property type="term" value="F:alpha-amylase activity"/>
    <property type="evidence" value="ECO:0007669"/>
    <property type="project" value="UniProtKB-UniRule"/>
</dbReference>
<dbReference type="Pfam" id="PF00128">
    <property type="entry name" value="Alpha-amylase"/>
    <property type="match status" value="1"/>
</dbReference>
<dbReference type="InterPro" id="IPR006047">
    <property type="entry name" value="GH13_cat_dom"/>
</dbReference>
<comment type="cofactor">
    <cofactor evidence="1">
        <name>Ca(2+)</name>
        <dbReference type="ChEBI" id="CHEBI:29108"/>
    </cofactor>
</comment>
<evidence type="ECO:0000256" key="1">
    <source>
        <dbReference type="ARBA" id="ARBA00001913"/>
    </source>
</evidence>
<dbReference type="PRINTS" id="PR00110">
    <property type="entry name" value="ALPHAAMYLASE"/>
</dbReference>
<dbReference type="Pfam" id="PF22026">
    <property type="entry name" value="Alpha-amylase_C_2"/>
    <property type="match status" value="1"/>
</dbReference>
<dbReference type="InterPro" id="IPR006046">
    <property type="entry name" value="Alpha_amylase"/>
</dbReference>
<dbReference type="AlphaFoldDB" id="A0A0A2US51"/>
<dbReference type="GO" id="GO:0016829">
    <property type="term" value="F:lyase activity"/>
    <property type="evidence" value="ECO:0007669"/>
    <property type="project" value="UniProtKB-KW"/>
</dbReference>
<comment type="similarity">
    <text evidence="2 5">Belongs to the glycosyl hydrolase 13 family.</text>
</comment>
<proteinExistence type="inferred from homology"/>
<evidence type="ECO:0000256" key="4">
    <source>
        <dbReference type="ARBA" id="ARBA00022729"/>
    </source>
</evidence>
<dbReference type="Gene3D" id="2.60.40.1180">
    <property type="entry name" value="Golgi alpha-mannosidase II"/>
    <property type="match status" value="1"/>
</dbReference>
<evidence type="ECO:0000256" key="3">
    <source>
        <dbReference type="ARBA" id="ARBA00022723"/>
    </source>
</evidence>
<feature type="domain" description="Glycosyl hydrolase family 13 catalytic" evidence="9">
    <location>
        <begin position="39"/>
        <end position="387"/>
    </location>
</feature>
<dbReference type="Proteomes" id="UP000030153">
    <property type="component" value="Unassembled WGS sequence"/>
</dbReference>
<reference evidence="10 11" key="1">
    <citation type="submission" date="2013-08" db="EMBL/GenBank/DDBJ databases">
        <title>Genome of Pontibacillus chungwhensis.</title>
        <authorList>
            <person name="Wang Q."/>
            <person name="Wang G."/>
        </authorList>
    </citation>
    <scope>NUCLEOTIDE SEQUENCE [LARGE SCALE GENOMIC DNA]</scope>
    <source>
        <strain evidence="10 11">BH030062</strain>
    </source>
</reference>
<dbReference type="SUPFAM" id="SSF51445">
    <property type="entry name" value="(Trans)glycosidases"/>
    <property type="match status" value="1"/>
</dbReference>
<keyword evidence="6" id="KW-0378">Hydrolase</keyword>
<evidence type="ECO:0000256" key="2">
    <source>
        <dbReference type="ARBA" id="ARBA00008061"/>
    </source>
</evidence>
<dbReference type="OrthoDB" id="9805159at2"/>
<dbReference type="PANTHER" id="PTHR10357">
    <property type="entry name" value="ALPHA-AMYLASE FAMILY MEMBER"/>
    <property type="match status" value="1"/>
</dbReference>
<name>A0A0A2US51_9BACI</name>
<dbReference type="eggNOG" id="COG0366">
    <property type="taxonomic scope" value="Bacteria"/>
</dbReference>
<dbReference type="PANTHER" id="PTHR10357:SF215">
    <property type="entry name" value="ALPHA-AMYLASE 1"/>
    <property type="match status" value="1"/>
</dbReference>
<keyword evidence="6" id="KW-0119">Carbohydrate metabolism</keyword>
<dbReference type="InterPro" id="IPR017853">
    <property type="entry name" value="GH"/>
</dbReference>
<dbReference type="EC" id="3.2.1.1" evidence="6"/>
<dbReference type="SMART" id="SM00642">
    <property type="entry name" value="Aamy"/>
    <property type="match status" value="1"/>
</dbReference>
<comment type="caution">
    <text evidence="10">The sequence shown here is derived from an EMBL/GenBank/DDBJ whole genome shotgun (WGS) entry which is preliminary data.</text>
</comment>
<dbReference type="RefSeq" id="WP_036784992.1">
    <property type="nucleotide sequence ID" value="NZ_AVBG01000010.1"/>
</dbReference>
<keyword evidence="10" id="KW-0456">Lyase</keyword>
<dbReference type="SUPFAM" id="SSF51011">
    <property type="entry name" value="Glycosyl hydrolase domain"/>
    <property type="match status" value="1"/>
</dbReference>
<dbReference type="STRING" id="1385513.N780_03540"/>
<evidence type="ECO:0000256" key="7">
    <source>
        <dbReference type="SAM" id="Phobius"/>
    </source>
</evidence>
<keyword evidence="6" id="KW-0326">Glycosidase</keyword>
<feature type="transmembrane region" description="Helical" evidence="7">
    <location>
        <begin position="482"/>
        <end position="502"/>
    </location>
</feature>
<gene>
    <name evidence="10" type="ORF">N780_03540</name>
</gene>
<dbReference type="GO" id="GO:0005975">
    <property type="term" value="P:carbohydrate metabolic process"/>
    <property type="evidence" value="ECO:0007669"/>
    <property type="project" value="InterPro"/>
</dbReference>
<evidence type="ECO:0000313" key="10">
    <source>
        <dbReference type="EMBL" id="KGP90754.1"/>
    </source>
</evidence>
<keyword evidence="7" id="KW-0472">Membrane</keyword>
<sequence>MKKRVLTTLVMIPFLLFYAFGAEAAEKEEGSWQDELMYFIMVDRFNNGDASNDYSVNPEDPKAYHGGDLEGIIEKLDYIKDMGFTSIWITPIMENEPKGYHGYWISDFKEVEEHFGTMEDAKRLVDEAHKRDMKVVFDFVVNHTGYQHEWLTDPSKEDWFHEESRMVGNSQDQLENGWLAGLPDLNTENPEVKEYLFDAAEYWIDETGVDGFRLDTVKHVPKEFWSEFSDHVKSIDPDFFLMGEVWSEDPRYIAGYEEVGIDSFVDYPFFETATQVFKQPGQSVAELGKVWQRNEAFYEDPHSLGTFLDNHDNKRFTRLANEAKQNPITRWKLALTYMYTAPGMPIVYYGSEVPLDGGEDPDNRRIMNFKAGDEELKQHIEQLAAIRKKFPVLTQGSFEQVIDEGPFGVFKRTYEDEVAYIAINNSKETKSAVLGEVVEGEQLRGLIHDSIVRDNGNGEYEIGLDRETADVYIVEEDTGLNWIFFGVLALVMGSFVAFVVLISRKNKKSQPE</sequence>